<protein>
    <submittedName>
        <fullName evidence="1">Uncharacterized protein</fullName>
    </submittedName>
</protein>
<dbReference type="EMBL" id="UINC01007153">
    <property type="protein sequence ID" value="SVA31706.1"/>
    <property type="molecule type" value="Genomic_DNA"/>
</dbReference>
<dbReference type="AlphaFoldDB" id="A0A381UU87"/>
<evidence type="ECO:0000313" key="1">
    <source>
        <dbReference type="EMBL" id="SVA31706.1"/>
    </source>
</evidence>
<name>A0A381UU87_9ZZZZ</name>
<organism evidence="1">
    <name type="scientific">marine metagenome</name>
    <dbReference type="NCBI Taxonomy" id="408172"/>
    <lineage>
        <taxon>unclassified sequences</taxon>
        <taxon>metagenomes</taxon>
        <taxon>ecological metagenomes</taxon>
    </lineage>
</organism>
<reference evidence="1" key="1">
    <citation type="submission" date="2018-05" db="EMBL/GenBank/DDBJ databases">
        <authorList>
            <person name="Lanie J.A."/>
            <person name="Ng W.-L."/>
            <person name="Kazmierczak K.M."/>
            <person name="Andrzejewski T.M."/>
            <person name="Davidsen T.M."/>
            <person name="Wayne K.J."/>
            <person name="Tettelin H."/>
            <person name="Glass J.I."/>
            <person name="Rusch D."/>
            <person name="Podicherti R."/>
            <person name="Tsui H.-C.T."/>
            <person name="Winkler M.E."/>
        </authorList>
    </citation>
    <scope>NUCLEOTIDE SEQUENCE</scope>
</reference>
<proteinExistence type="predicted"/>
<dbReference type="Pfam" id="PF23849">
    <property type="entry name" value="Phage_TTP_2"/>
    <property type="match status" value="1"/>
</dbReference>
<gene>
    <name evidence="1" type="ORF">METZ01_LOCUS84560</name>
</gene>
<accession>A0A381UU87</accession>
<sequence>MRDFKFMCDAANLPGRNLATTEFRTGSVSKSYVHSNNFNPTITLSFILTDDMFIKKVFDRWMDDIIGLTDAKLQGAVVQNLTNYPDEYCGSFGIKKLATNLSSSPASASHIDTYHVEIMEAFPKQINPIQLTYGSQDIMKLQVVMAYSRWRIIRGY</sequence>
<dbReference type="InterPro" id="IPR057120">
    <property type="entry name" value="Phage_TTP_2"/>
</dbReference>